<comment type="caution">
    <text evidence="3">The sequence shown here is derived from an EMBL/GenBank/DDBJ whole genome shotgun (WGS) entry which is preliminary data.</text>
</comment>
<dbReference type="SUPFAM" id="SSF56672">
    <property type="entry name" value="DNA/RNA polymerases"/>
    <property type="match status" value="1"/>
</dbReference>
<name>A0ABQ5CQR7_9ASTR</name>
<dbReference type="InterPro" id="IPR052160">
    <property type="entry name" value="Gypsy_RT_Integrase-like"/>
</dbReference>
<accession>A0ABQ5CQR7</accession>
<feature type="domain" description="Integrase zinc-binding" evidence="2">
    <location>
        <begin position="179"/>
        <end position="232"/>
    </location>
</feature>
<keyword evidence="3" id="KW-0695">RNA-directed DNA polymerase</keyword>
<dbReference type="GO" id="GO:0003964">
    <property type="term" value="F:RNA-directed DNA polymerase activity"/>
    <property type="evidence" value="ECO:0007669"/>
    <property type="project" value="UniProtKB-KW"/>
</dbReference>
<keyword evidence="3" id="KW-0808">Transferase</keyword>
<dbReference type="InterPro" id="IPR036397">
    <property type="entry name" value="RNaseH_sf"/>
</dbReference>
<dbReference type="Proteomes" id="UP001151760">
    <property type="component" value="Unassembled WGS sequence"/>
</dbReference>
<gene>
    <name evidence="3" type="ORF">Tco_0909650</name>
</gene>
<dbReference type="InterPro" id="IPR041577">
    <property type="entry name" value="RT_RNaseH_2"/>
</dbReference>
<organism evidence="3 4">
    <name type="scientific">Tanacetum coccineum</name>
    <dbReference type="NCBI Taxonomy" id="301880"/>
    <lineage>
        <taxon>Eukaryota</taxon>
        <taxon>Viridiplantae</taxon>
        <taxon>Streptophyta</taxon>
        <taxon>Embryophyta</taxon>
        <taxon>Tracheophyta</taxon>
        <taxon>Spermatophyta</taxon>
        <taxon>Magnoliopsida</taxon>
        <taxon>eudicotyledons</taxon>
        <taxon>Gunneridae</taxon>
        <taxon>Pentapetalae</taxon>
        <taxon>asterids</taxon>
        <taxon>campanulids</taxon>
        <taxon>Asterales</taxon>
        <taxon>Asteraceae</taxon>
        <taxon>Asteroideae</taxon>
        <taxon>Anthemideae</taxon>
        <taxon>Anthemidinae</taxon>
        <taxon>Tanacetum</taxon>
    </lineage>
</organism>
<dbReference type="EMBL" id="BQNB010014537">
    <property type="protein sequence ID" value="GJT29375.1"/>
    <property type="molecule type" value="Genomic_DNA"/>
</dbReference>
<dbReference type="Gene3D" id="1.10.340.70">
    <property type="match status" value="1"/>
</dbReference>
<evidence type="ECO:0000259" key="2">
    <source>
        <dbReference type="Pfam" id="PF17921"/>
    </source>
</evidence>
<dbReference type="Gene3D" id="3.10.20.370">
    <property type="match status" value="1"/>
</dbReference>
<evidence type="ECO:0000313" key="4">
    <source>
        <dbReference type="Proteomes" id="UP001151760"/>
    </source>
</evidence>
<dbReference type="PANTHER" id="PTHR47266">
    <property type="entry name" value="ENDONUCLEASE-RELATED"/>
    <property type="match status" value="1"/>
</dbReference>
<protein>
    <submittedName>
        <fullName evidence="3">Reverse transcriptase domain-containing protein</fullName>
    </submittedName>
</protein>
<dbReference type="InterPro" id="IPR012337">
    <property type="entry name" value="RNaseH-like_sf"/>
</dbReference>
<proteinExistence type="predicted"/>
<keyword evidence="4" id="KW-1185">Reference proteome</keyword>
<evidence type="ECO:0000259" key="1">
    <source>
        <dbReference type="Pfam" id="PF17919"/>
    </source>
</evidence>
<dbReference type="SUPFAM" id="SSF53098">
    <property type="entry name" value="Ribonuclease H-like"/>
    <property type="match status" value="1"/>
</dbReference>
<sequence length="293" mass="34184">MHRGIRIAQRKVTNAPIMVSPDWSQPFELMCDASDFAVGAVLRQQEGKHFRPIHFASKTLNNAQQNYTVTKKELLVVVFAFHKFQSYLVLSKTGELRDDDINDNFPDETLMNISSIEEGKIPWFVDFVNYLDGKILRKGLTYAQRCKFFSELEHYFWDEPYLFKMYPDRIIKRCVYVAETQKILDECHYGPTRGHYVPSTTAKKVFDVGFYWPTIFKEAHTLVQNCDACQHFGSLSRRDEMPQNSIQVSEIFDIWGIDFIGPFPKSHKFEYILVIIYYVSKWAEAKALPTNDA</sequence>
<keyword evidence="3" id="KW-0548">Nucleotidyltransferase</keyword>
<reference evidence="3" key="1">
    <citation type="journal article" date="2022" name="Int. J. Mol. Sci.">
        <title>Draft Genome of Tanacetum Coccineum: Genomic Comparison of Closely Related Tanacetum-Family Plants.</title>
        <authorList>
            <person name="Yamashiro T."/>
            <person name="Shiraishi A."/>
            <person name="Nakayama K."/>
            <person name="Satake H."/>
        </authorList>
    </citation>
    <scope>NUCLEOTIDE SEQUENCE</scope>
</reference>
<dbReference type="InterPro" id="IPR041588">
    <property type="entry name" value="Integrase_H2C2"/>
</dbReference>
<dbReference type="Gene3D" id="3.30.420.10">
    <property type="entry name" value="Ribonuclease H-like superfamily/Ribonuclease H"/>
    <property type="match status" value="1"/>
</dbReference>
<reference evidence="3" key="2">
    <citation type="submission" date="2022-01" db="EMBL/GenBank/DDBJ databases">
        <authorList>
            <person name="Yamashiro T."/>
            <person name="Shiraishi A."/>
            <person name="Satake H."/>
            <person name="Nakayama K."/>
        </authorList>
    </citation>
    <scope>NUCLEOTIDE SEQUENCE</scope>
</reference>
<dbReference type="Pfam" id="PF17921">
    <property type="entry name" value="Integrase_H2C2"/>
    <property type="match status" value="1"/>
</dbReference>
<dbReference type="InterPro" id="IPR043502">
    <property type="entry name" value="DNA/RNA_pol_sf"/>
</dbReference>
<dbReference type="Pfam" id="PF17919">
    <property type="entry name" value="RT_RNaseH_2"/>
    <property type="match status" value="1"/>
</dbReference>
<evidence type="ECO:0000313" key="3">
    <source>
        <dbReference type="EMBL" id="GJT29375.1"/>
    </source>
</evidence>
<feature type="domain" description="Reverse transcriptase/retrotransposon-derived protein RNase H-like" evidence="1">
    <location>
        <begin position="9"/>
        <end position="91"/>
    </location>
</feature>